<dbReference type="STRING" id="1458985.BJP34_31360"/>
<evidence type="ECO:0000313" key="1">
    <source>
        <dbReference type="EMBL" id="AOX03340.1"/>
    </source>
</evidence>
<organism evidence="1 2">
    <name type="scientific">Moorena producens PAL-8-15-08-1</name>
    <dbReference type="NCBI Taxonomy" id="1458985"/>
    <lineage>
        <taxon>Bacteria</taxon>
        <taxon>Bacillati</taxon>
        <taxon>Cyanobacteriota</taxon>
        <taxon>Cyanophyceae</taxon>
        <taxon>Coleofasciculales</taxon>
        <taxon>Coleofasciculaceae</taxon>
        <taxon>Moorena</taxon>
    </lineage>
</organism>
<dbReference type="AlphaFoldDB" id="A0A1D8U0B1"/>
<dbReference type="Proteomes" id="UP000177870">
    <property type="component" value="Chromosome"/>
</dbReference>
<dbReference type="KEGG" id="mpro:BJP34_31360"/>
<dbReference type="OrthoDB" id="9879434at2"/>
<accession>A0A1D8U0B1</accession>
<dbReference type="EMBL" id="CP017599">
    <property type="protein sequence ID" value="AOX03340.1"/>
    <property type="molecule type" value="Genomic_DNA"/>
</dbReference>
<proteinExistence type="predicted"/>
<reference evidence="2" key="1">
    <citation type="submission" date="2016-10" db="EMBL/GenBank/DDBJ databases">
        <title>Comparative genomics uncovers the prolific and rare metabolic potential of the cyanobacterial genus Moorea.</title>
        <authorList>
            <person name="Leao T."/>
            <person name="Castelao G."/>
            <person name="Korobeynikov A."/>
            <person name="Monroe E.A."/>
            <person name="Podell S."/>
            <person name="Glukhov E."/>
            <person name="Allen E."/>
            <person name="Gerwick W.H."/>
            <person name="Gerwick L."/>
        </authorList>
    </citation>
    <scope>NUCLEOTIDE SEQUENCE [LARGE SCALE GENOMIC DNA]</scope>
    <source>
        <strain evidence="2">PAL-8-15-08-1</strain>
    </source>
</reference>
<gene>
    <name evidence="1" type="ORF">BJP34_31360</name>
</gene>
<protein>
    <submittedName>
        <fullName evidence="1">Uncharacterized protein</fullName>
    </submittedName>
</protein>
<sequence>MKLPKQTAPIQRKVSGTTLSLNNGVNGVEASDPIDDVVKVTEAVAPIVTPVLTAAIGSLI</sequence>
<dbReference type="RefSeq" id="WP_070395721.1">
    <property type="nucleotide sequence ID" value="NZ_CP017599.1"/>
</dbReference>
<name>A0A1D8U0B1_9CYAN</name>
<evidence type="ECO:0000313" key="2">
    <source>
        <dbReference type="Proteomes" id="UP000177870"/>
    </source>
</evidence>